<keyword evidence="1" id="KW-0378">Hydrolase</keyword>
<evidence type="ECO:0008006" key="3">
    <source>
        <dbReference type="Google" id="ProtNLM"/>
    </source>
</evidence>
<organism evidence="2">
    <name type="scientific">Caldithrix abyssi</name>
    <dbReference type="NCBI Taxonomy" id="187145"/>
    <lineage>
        <taxon>Bacteria</taxon>
        <taxon>Pseudomonadati</taxon>
        <taxon>Calditrichota</taxon>
        <taxon>Calditrichia</taxon>
        <taxon>Calditrichales</taxon>
        <taxon>Calditrichaceae</taxon>
        <taxon>Caldithrix</taxon>
    </lineage>
</organism>
<dbReference type="AlphaFoldDB" id="A0A7V5H2C3"/>
<dbReference type="InterPro" id="IPR015943">
    <property type="entry name" value="WD40/YVTN_repeat-like_dom_sf"/>
</dbReference>
<evidence type="ECO:0000313" key="2">
    <source>
        <dbReference type="EMBL" id="HHE54579.1"/>
    </source>
</evidence>
<dbReference type="PANTHER" id="PTHR47197">
    <property type="entry name" value="PROTEIN NIRF"/>
    <property type="match status" value="1"/>
</dbReference>
<dbReference type="Pfam" id="PF04185">
    <property type="entry name" value="Phosphoesterase"/>
    <property type="match status" value="1"/>
</dbReference>
<dbReference type="GO" id="GO:0016788">
    <property type="term" value="F:hydrolase activity, acting on ester bonds"/>
    <property type="evidence" value="ECO:0007669"/>
    <property type="project" value="InterPro"/>
</dbReference>
<dbReference type="EMBL" id="DRTD01000167">
    <property type="protein sequence ID" value="HHE54579.1"/>
    <property type="molecule type" value="Genomic_DNA"/>
</dbReference>
<dbReference type="Proteomes" id="UP000886111">
    <property type="component" value="Unassembled WGS sequence"/>
</dbReference>
<dbReference type="SUPFAM" id="SSF53649">
    <property type="entry name" value="Alkaline phosphatase-like"/>
    <property type="match status" value="1"/>
</dbReference>
<dbReference type="PANTHER" id="PTHR47197:SF3">
    <property type="entry name" value="DIHYDRO-HEME D1 DEHYDROGENASE"/>
    <property type="match status" value="1"/>
</dbReference>
<reference evidence="2" key="1">
    <citation type="journal article" date="2020" name="mSystems">
        <title>Genome- and Community-Level Interaction Insights into Carbon Utilization and Element Cycling Functions of Hydrothermarchaeota in Hydrothermal Sediment.</title>
        <authorList>
            <person name="Zhou Z."/>
            <person name="Liu Y."/>
            <person name="Xu W."/>
            <person name="Pan J."/>
            <person name="Luo Z.H."/>
            <person name="Li M."/>
        </authorList>
    </citation>
    <scope>NUCLEOTIDE SEQUENCE [LARGE SCALE GENOMIC DNA]</scope>
    <source>
        <strain evidence="2">HyVt-76</strain>
    </source>
</reference>
<name>A0A7V5H2C3_CALAY</name>
<accession>A0A7V5H2C3</accession>
<dbReference type="InterPro" id="IPR011048">
    <property type="entry name" value="Haem_d1_sf"/>
</dbReference>
<dbReference type="PROSITE" id="PS51257">
    <property type="entry name" value="PROKAR_LIPOPROTEIN"/>
    <property type="match status" value="1"/>
</dbReference>
<dbReference type="InterPro" id="IPR017850">
    <property type="entry name" value="Alkaline_phosphatase_core_sf"/>
</dbReference>
<dbReference type="Gene3D" id="2.130.10.10">
    <property type="entry name" value="YVTN repeat-like/Quinoprotein amine dehydrogenase"/>
    <property type="match status" value="2"/>
</dbReference>
<dbReference type="Gene3D" id="3.40.720.10">
    <property type="entry name" value="Alkaline Phosphatase, subunit A"/>
    <property type="match status" value="2"/>
</dbReference>
<proteinExistence type="predicted"/>
<dbReference type="SUPFAM" id="SSF51004">
    <property type="entry name" value="C-terminal (heme d1) domain of cytochrome cd1-nitrite reductase"/>
    <property type="match status" value="1"/>
</dbReference>
<protein>
    <recommendedName>
        <fullName evidence="3">Phosphoesterase</fullName>
    </recommendedName>
</protein>
<gene>
    <name evidence="2" type="ORF">ENL21_02275</name>
</gene>
<dbReference type="InterPro" id="IPR051200">
    <property type="entry name" value="Host-pathogen_enzymatic-act"/>
</dbReference>
<sequence length="810" mass="90813">MQRFVILLMSVIFIFSCQPTKIKTNKPGVHKDFIQLPNGWRLTPAGQQIPIGELPLNLLIPPDEQWAITSNSGTAEHSLSLVSLKDFKERQRLLLPKTWRGLAANEDGSEIFVSGGNDDCVYILGWQADTLTVQDTIFLSAPKSQNQISVTGLTYWQGARSLLVVTKKSNQLYLVSLKNKQIEKSLQMPAECYDVILSPEEKSAWISIWGGAKVISVDLKTFQIKDQISVGEHPCEMQITENGRWLFVANANQNSVSVIDLQKRKVVETLNSGLLAHLPPGSTPNSLTLSADQKTLFIANADNNYVAVFDVTEPGHSKSLGFIPVGWYPTAIRMLKNAQQLLVTNGKGVASAPNPQGPKPGHPELTYDHEQYIGQMLKGMLSVIKMPDARQLAEWSSQVYQNTPFTRNQSRSRIKQSVIPNRHNGQRSPFIKHVFYIIRENRTYDQVFGDLKQGDGDSALCLFPRKITPNAHALAENFVLFDNFYVDAEVSADGHNWSTAAYATDYVEKTWPTLYGGRGGSYDFESANISHPFSGFIWDNALKHGRNVRDYGEYVQPDPNHKGRFVGLTASLKGNVCPIFPGWDLKIPDTLRFARWKTDFDSLIAINRIADLNIVRFPNDHTAGTNPDFPTVNAMIAENDYALGLFVEHLSHSAIWKSSVVFVLEDDAQNGSDHVDAHRSPLLVIGPYVKRHFVDHTMYSTSSVLKTMELILGLPPMTQYDLAATPILNAFTNQPDFSPYSVIKPQQNLHEMNTIQSYKAQRCKELNFSREDAIPDIEFNEIIWKAVKGIHSEMPAPVRSAFVRLQEEDE</sequence>
<dbReference type="InterPro" id="IPR007312">
    <property type="entry name" value="Phosphoesterase"/>
</dbReference>
<comment type="caution">
    <text evidence="2">The sequence shown here is derived from an EMBL/GenBank/DDBJ whole genome shotgun (WGS) entry which is preliminary data.</text>
</comment>
<evidence type="ECO:0000256" key="1">
    <source>
        <dbReference type="ARBA" id="ARBA00022801"/>
    </source>
</evidence>